<dbReference type="SUPFAM" id="SSF53335">
    <property type="entry name" value="S-adenosyl-L-methionine-dependent methyltransferases"/>
    <property type="match status" value="1"/>
</dbReference>
<comment type="caution">
    <text evidence="8">The sequence shown here is derived from an EMBL/GenBank/DDBJ whole genome shotgun (WGS) entry which is preliminary data.</text>
</comment>
<dbReference type="PANTHER" id="PTHR44068:SF1">
    <property type="entry name" value="HYPOTHETICAL LOC100005854"/>
    <property type="match status" value="1"/>
</dbReference>
<dbReference type="Gene3D" id="3.40.50.150">
    <property type="entry name" value="Vaccinia Virus protein VP39"/>
    <property type="match status" value="1"/>
</dbReference>
<feature type="domain" description="SAM-dependent methyltransferase Erg6/SMT-type" evidence="7">
    <location>
        <begin position="75"/>
        <end position="372"/>
    </location>
</feature>
<reference evidence="8" key="1">
    <citation type="submission" date="2020-05" db="EMBL/GenBank/DDBJ databases">
        <title>Phylogenomic resolution of chytrid fungi.</title>
        <authorList>
            <person name="Stajich J.E."/>
            <person name="Amses K."/>
            <person name="Simmons R."/>
            <person name="Seto K."/>
            <person name="Myers J."/>
            <person name="Bonds A."/>
            <person name="Quandt C.A."/>
            <person name="Barry K."/>
            <person name="Liu P."/>
            <person name="Grigoriev I."/>
            <person name="Longcore J.E."/>
            <person name="James T.Y."/>
        </authorList>
    </citation>
    <scope>NUCLEOTIDE SEQUENCE</scope>
    <source>
        <strain evidence="8">JEL0379</strain>
    </source>
</reference>
<evidence type="ECO:0000256" key="6">
    <source>
        <dbReference type="RuleBase" id="RU362025"/>
    </source>
</evidence>
<comment type="pathway">
    <text evidence="6">Steroid metabolism.</text>
</comment>
<dbReference type="Proteomes" id="UP001212152">
    <property type="component" value="Unassembled WGS sequence"/>
</dbReference>
<comment type="function">
    <text evidence="6">Catalyzes the transfer of methyl groups from S-adenosyl-methionine to the C-24 of sterols.</text>
</comment>
<dbReference type="EMBL" id="JADGJQ010000002">
    <property type="protein sequence ID" value="KAJ3185033.1"/>
    <property type="molecule type" value="Genomic_DNA"/>
</dbReference>
<dbReference type="GO" id="GO:0003838">
    <property type="term" value="F:sterol 24-C-methyltransferase activity"/>
    <property type="evidence" value="ECO:0007669"/>
    <property type="project" value="TreeGrafter"/>
</dbReference>
<organism evidence="8 9">
    <name type="scientific">Geranomyces variabilis</name>
    <dbReference type="NCBI Taxonomy" id="109894"/>
    <lineage>
        <taxon>Eukaryota</taxon>
        <taxon>Fungi</taxon>
        <taxon>Fungi incertae sedis</taxon>
        <taxon>Chytridiomycota</taxon>
        <taxon>Chytridiomycota incertae sedis</taxon>
        <taxon>Chytridiomycetes</taxon>
        <taxon>Spizellomycetales</taxon>
        <taxon>Powellomycetaceae</taxon>
        <taxon>Geranomyces</taxon>
    </lineage>
</organism>
<dbReference type="GO" id="GO:0006696">
    <property type="term" value="P:ergosterol biosynthetic process"/>
    <property type="evidence" value="ECO:0007669"/>
    <property type="project" value="TreeGrafter"/>
</dbReference>
<comment type="similarity">
    <text evidence="4 5 6">Belongs to the class I-like SAM-binding methyltransferase superfamily. Erg6/SMT family.</text>
</comment>
<dbReference type="PANTHER" id="PTHR44068">
    <property type="entry name" value="ZGC:194242"/>
    <property type="match status" value="1"/>
</dbReference>
<dbReference type="InterPro" id="IPR013705">
    <property type="entry name" value="Sterol_MeTrfase_C"/>
</dbReference>
<proteinExistence type="inferred from homology"/>
<keyword evidence="1 5" id="KW-0489">Methyltransferase</keyword>
<dbReference type="Pfam" id="PF08241">
    <property type="entry name" value="Methyltransf_11"/>
    <property type="match status" value="1"/>
</dbReference>
<dbReference type="InterPro" id="IPR050447">
    <property type="entry name" value="Erg6_SMT_methyltransf"/>
</dbReference>
<dbReference type="CDD" id="cd02440">
    <property type="entry name" value="AdoMet_MTases"/>
    <property type="match status" value="1"/>
</dbReference>
<gene>
    <name evidence="8" type="primary">ERG6</name>
    <name evidence="8" type="ORF">HDU87_002599</name>
</gene>
<evidence type="ECO:0000256" key="3">
    <source>
        <dbReference type="ARBA" id="ARBA00022691"/>
    </source>
</evidence>
<accession>A0AAD5TR87</accession>
<evidence type="ECO:0000259" key="7">
    <source>
        <dbReference type="PROSITE" id="PS51685"/>
    </source>
</evidence>
<keyword evidence="6" id="KW-0444">Lipid biosynthesis</keyword>
<evidence type="ECO:0000313" key="8">
    <source>
        <dbReference type="EMBL" id="KAJ3185033.1"/>
    </source>
</evidence>
<name>A0AAD5TR87_9FUNG</name>
<evidence type="ECO:0000256" key="5">
    <source>
        <dbReference type="PROSITE-ProRule" id="PRU01022"/>
    </source>
</evidence>
<keyword evidence="6" id="KW-0443">Lipid metabolism</keyword>
<keyword evidence="6" id="KW-0753">Steroid metabolism</keyword>
<protein>
    <recommendedName>
        <fullName evidence="6">Sterol 24-C-methyltransferase</fullName>
        <ecNumber evidence="6">2.1.1.-</ecNumber>
    </recommendedName>
    <alternativeName>
        <fullName evidence="6">Delta(24)-sterol C-methyltransferase</fullName>
    </alternativeName>
</protein>
<keyword evidence="6" id="KW-1207">Sterol metabolism</keyword>
<keyword evidence="9" id="KW-1185">Reference proteome</keyword>
<dbReference type="GO" id="GO:0005783">
    <property type="term" value="C:endoplasmic reticulum"/>
    <property type="evidence" value="ECO:0007669"/>
    <property type="project" value="TreeGrafter"/>
</dbReference>
<dbReference type="InterPro" id="IPR030384">
    <property type="entry name" value="MeTrfase_SMT"/>
</dbReference>
<dbReference type="GO" id="GO:0032259">
    <property type="term" value="P:methylation"/>
    <property type="evidence" value="ECO:0007669"/>
    <property type="project" value="UniProtKB-KW"/>
</dbReference>
<evidence type="ECO:0000256" key="1">
    <source>
        <dbReference type="ARBA" id="ARBA00022603"/>
    </source>
</evidence>
<dbReference type="InterPro" id="IPR013216">
    <property type="entry name" value="Methyltransf_11"/>
</dbReference>
<keyword evidence="6" id="KW-0756">Sterol biosynthesis</keyword>
<dbReference type="Pfam" id="PF08498">
    <property type="entry name" value="Sterol_MT_C"/>
    <property type="match status" value="1"/>
</dbReference>
<keyword evidence="2 5" id="KW-0808">Transferase</keyword>
<evidence type="ECO:0000313" key="9">
    <source>
        <dbReference type="Proteomes" id="UP001212152"/>
    </source>
</evidence>
<dbReference type="InterPro" id="IPR029063">
    <property type="entry name" value="SAM-dependent_MTases_sf"/>
</dbReference>
<evidence type="ECO:0000256" key="2">
    <source>
        <dbReference type="ARBA" id="ARBA00022679"/>
    </source>
</evidence>
<sequence>MTRTTTTQQIPTPVQDPELSSFLLRLRKKNTDTSSHKQTVDSYYNYWDSDRKKTDNNDNSVAERRSNSDKLTNHFYDLVTDFYEYGWGTSFHFARMFRESTFKSCVAQHENFLALKLGLKPGMECIDVGCGVGGPLREIAKFSGAYITGLNNNAYQVERCRHLANQLGLSSLCKAVKGDFQQMPFPSNSLDAAYAIEATCHAARLENVYGEVFRVLKPGAQFACYEWLTTEKYNEQDPAQRQIIHDVEEGNSISKLYTIPQCLAALRAVGFEIEEYCDLADPDSPLAAAQDPWYLPLQGSFSMNMEQLHRWRMTPLGRWMTDKMVLTLETLRVAPAGTRKVSSLLNLAADALVKSGEQHLMTPMFFFLVRKPANATSPPGGAAAAGANGISRIEAVGH</sequence>
<dbReference type="AlphaFoldDB" id="A0AAD5TR87"/>
<keyword evidence="3 5" id="KW-0949">S-adenosyl-L-methionine</keyword>
<keyword evidence="6" id="KW-0752">Steroid biosynthesis</keyword>
<dbReference type="EC" id="2.1.1.-" evidence="6"/>
<dbReference type="PROSITE" id="PS51685">
    <property type="entry name" value="SAM_MT_ERG6_SMT"/>
    <property type="match status" value="1"/>
</dbReference>
<evidence type="ECO:0000256" key="4">
    <source>
        <dbReference type="ARBA" id="ARBA00038188"/>
    </source>
</evidence>